<reference evidence="1" key="1">
    <citation type="submission" date="2023-03" db="EMBL/GenBank/DDBJ databases">
        <authorList>
            <person name="Steffen K."/>
            <person name="Cardenas P."/>
        </authorList>
    </citation>
    <scope>NUCLEOTIDE SEQUENCE</scope>
</reference>
<proteinExistence type="predicted"/>
<keyword evidence="2" id="KW-1185">Reference proteome</keyword>
<dbReference type="AlphaFoldDB" id="A0AA35WAT7"/>
<gene>
    <name evidence="1" type="ORF">GBAR_LOCUS6869</name>
</gene>
<comment type="caution">
    <text evidence="1">The sequence shown here is derived from an EMBL/GenBank/DDBJ whole genome shotgun (WGS) entry which is preliminary data.</text>
</comment>
<evidence type="ECO:0000313" key="1">
    <source>
        <dbReference type="EMBL" id="CAI8010421.1"/>
    </source>
</evidence>
<protein>
    <submittedName>
        <fullName evidence="1">Uncharacterized protein</fullName>
    </submittedName>
</protein>
<evidence type="ECO:0000313" key="2">
    <source>
        <dbReference type="Proteomes" id="UP001174909"/>
    </source>
</evidence>
<feature type="non-terminal residue" evidence="1">
    <location>
        <position position="1"/>
    </location>
</feature>
<dbReference type="Proteomes" id="UP001174909">
    <property type="component" value="Unassembled WGS sequence"/>
</dbReference>
<sequence>MWIQRYGRTESVYRTKTETKGTTNQRAQICTSGPPKFTDCPSKTSSQGGTSDAQILAIDIFALACPVIFIVS</sequence>
<dbReference type="EMBL" id="CASHTH010001034">
    <property type="protein sequence ID" value="CAI8010421.1"/>
    <property type="molecule type" value="Genomic_DNA"/>
</dbReference>
<accession>A0AA35WAT7</accession>
<organism evidence="1 2">
    <name type="scientific">Geodia barretti</name>
    <name type="common">Barrett's horny sponge</name>
    <dbReference type="NCBI Taxonomy" id="519541"/>
    <lineage>
        <taxon>Eukaryota</taxon>
        <taxon>Metazoa</taxon>
        <taxon>Porifera</taxon>
        <taxon>Demospongiae</taxon>
        <taxon>Heteroscleromorpha</taxon>
        <taxon>Tetractinellida</taxon>
        <taxon>Astrophorina</taxon>
        <taxon>Geodiidae</taxon>
        <taxon>Geodia</taxon>
    </lineage>
</organism>
<name>A0AA35WAT7_GEOBA</name>